<proteinExistence type="predicted"/>
<organism evidence="1">
    <name type="scientific">Manihot esculenta</name>
    <name type="common">Cassava</name>
    <name type="synonym">Jatropha manihot</name>
    <dbReference type="NCBI Taxonomy" id="3983"/>
    <lineage>
        <taxon>Eukaryota</taxon>
        <taxon>Viridiplantae</taxon>
        <taxon>Streptophyta</taxon>
        <taxon>Embryophyta</taxon>
        <taxon>Tracheophyta</taxon>
        <taxon>Spermatophyta</taxon>
        <taxon>Magnoliopsida</taxon>
        <taxon>eudicotyledons</taxon>
        <taxon>Gunneridae</taxon>
        <taxon>Pentapetalae</taxon>
        <taxon>rosids</taxon>
        <taxon>fabids</taxon>
        <taxon>Malpighiales</taxon>
        <taxon>Euphorbiaceae</taxon>
        <taxon>Crotonoideae</taxon>
        <taxon>Manihoteae</taxon>
        <taxon>Manihot</taxon>
    </lineage>
</organism>
<gene>
    <name evidence="1" type="ORF">MANES_10G129100</name>
</gene>
<evidence type="ECO:0000313" key="1">
    <source>
        <dbReference type="EMBL" id="OAY39866.1"/>
    </source>
</evidence>
<reference evidence="1" key="1">
    <citation type="submission" date="2016-02" db="EMBL/GenBank/DDBJ databases">
        <title>WGS assembly of Manihot esculenta.</title>
        <authorList>
            <person name="Bredeson J.V."/>
            <person name="Prochnik S.E."/>
            <person name="Lyons J.B."/>
            <person name="Schmutz J."/>
            <person name="Grimwood J."/>
            <person name="Vrebalov J."/>
            <person name="Bart R.S."/>
            <person name="Amuge T."/>
            <person name="Ferguson M.E."/>
            <person name="Green R."/>
            <person name="Putnam N."/>
            <person name="Stites J."/>
            <person name="Rounsley S."/>
            <person name="Rokhsar D.S."/>
        </authorList>
    </citation>
    <scope>NUCLEOTIDE SEQUENCE [LARGE SCALE GENOMIC DNA]</scope>
    <source>
        <tissue evidence="1">Leaf</tissue>
    </source>
</reference>
<sequence>MITTAFPNGTWSNWYQVIFLRQRQLKCENWALYLLFWHRRDSFSQDLRL</sequence>
<name>A0A2C9V5M2_MANES</name>
<protein>
    <submittedName>
        <fullName evidence="1">Uncharacterized protein</fullName>
    </submittedName>
</protein>
<accession>A0A2C9V5M2</accession>
<dbReference type="EMBL" id="CM004396">
    <property type="protein sequence ID" value="OAY39866.1"/>
    <property type="molecule type" value="Genomic_DNA"/>
</dbReference>
<dbReference type="AlphaFoldDB" id="A0A2C9V5M2"/>